<dbReference type="SUPFAM" id="SSF63867">
    <property type="entry name" value="MoeA C-terminal domain-like"/>
    <property type="match status" value="1"/>
</dbReference>
<evidence type="ECO:0000256" key="13">
    <source>
        <dbReference type="RuleBase" id="RU365090"/>
    </source>
</evidence>
<keyword evidence="11 13" id="KW-0501">Molybdenum cofactor biosynthesis</keyword>
<dbReference type="FunFam" id="2.170.190.11:FF:000001">
    <property type="entry name" value="Molybdopterin molybdenumtransferase"/>
    <property type="match status" value="1"/>
</dbReference>
<reference evidence="15 16" key="1">
    <citation type="submission" date="2016-11" db="EMBL/GenBank/DDBJ databases">
        <authorList>
            <person name="Jaros S."/>
            <person name="Januszkiewicz K."/>
            <person name="Wedrychowicz H."/>
        </authorList>
    </citation>
    <scope>NUCLEOTIDE SEQUENCE [LARGE SCALE GENOMIC DNA]</scope>
    <source>
        <strain evidence="15 16">NF2</strain>
    </source>
</reference>
<dbReference type="GO" id="GO:0005829">
    <property type="term" value="C:cytosol"/>
    <property type="evidence" value="ECO:0007669"/>
    <property type="project" value="TreeGrafter"/>
</dbReference>
<evidence type="ECO:0000256" key="9">
    <source>
        <dbReference type="ARBA" id="ARBA00022723"/>
    </source>
</evidence>
<dbReference type="KEGG" id="bfm:BP422_01030"/>
<dbReference type="SUPFAM" id="SSF53218">
    <property type="entry name" value="Molybdenum cofactor biosynthesis proteins"/>
    <property type="match status" value="1"/>
</dbReference>
<dbReference type="GO" id="GO:0061599">
    <property type="term" value="F:molybdopterin molybdotransferase activity"/>
    <property type="evidence" value="ECO:0007669"/>
    <property type="project" value="UniProtKB-UniRule"/>
</dbReference>
<name>A0A220MB67_9BACL</name>
<evidence type="ECO:0000256" key="2">
    <source>
        <dbReference type="ARBA" id="ARBA00002901"/>
    </source>
</evidence>
<dbReference type="SMART" id="SM00852">
    <property type="entry name" value="MoCF_biosynth"/>
    <property type="match status" value="1"/>
</dbReference>
<protein>
    <recommendedName>
        <fullName evidence="6 13">Molybdopterin molybdenumtransferase</fullName>
        <ecNumber evidence="5 13">2.10.1.1</ecNumber>
    </recommendedName>
</protein>
<evidence type="ECO:0000256" key="10">
    <source>
        <dbReference type="ARBA" id="ARBA00022842"/>
    </source>
</evidence>
<gene>
    <name evidence="15" type="ORF">BP422_01030</name>
</gene>
<dbReference type="InterPro" id="IPR036135">
    <property type="entry name" value="MoeA_linker/N_sf"/>
</dbReference>
<evidence type="ECO:0000256" key="8">
    <source>
        <dbReference type="ARBA" id="ARBA00022679"/>
    </source>
</evidence>
<dbReference type="InterPro" id="IPR036425">
    <property type="entry name" value="MoaB/Mog-like_dom_sf"/>
</dbReference>
<dbReference type="GO" id="GO:0006777">
    <property type="term" value="P:Mo-molybdopterin cofactor biosynthetic process"/>
    <property type="evidence" value="ECO:0007669"/>
    <property type="project" value="UniProtKB-UniRule"/>
</dbReference>
<dbReference type="InterPro" id="IPR001453">
    <property type="entry name" value="MoaB/Mog_dom"/>
</dbReference>
<evidence type="ECO:0000256" key="3">
    <source>
        <dbReference type="ARBA" id="ARBA00005046"/>
    </source>
</evidence>
<keyword evidence="9 13" id="KW-0479">Metal-binding</keyword>
<evidence type="ECO:0000259" key="14">
    <source>
        <dbReference type="SMART" id="SM00852"/>
    </source>
</evidence>
<dbReference type="UniPathway" id="UPA00344"/>
<dbReference type="Pfam" id="PF03453">
    <property type="entry name" value="MoeA_N"/>
    <property type="match status" value="1"/>
</dbReference>
<evidence type="ECO:0000313" key="16">
    <source>
        <dbReference type="Proteomes" id="UP000197781"/>
    </source>
</evidence>
<comment type="function">
    <text evidence="2 13">Catalyzes the insertion of molybdate into adenylated molybdopterin with the concomitant release of AMP.</text>
</comment>
<dbReference type="Gene3D" id="3.90.105.10">
    <property type="entry name" value="Molybdopterin biosynthesis moea protein, domain 2"/>
    <property type="match status" value="1"/>
</dbReference>
<dbReference type="NCBIfam" id="TIGR00177">
    <property type="entry name" value="molyb_syn"/>
    <property type="match status" value="1"/>
</dbReference>
<evidence type="ECO:0000313" key="15">
    <source>
        <dbReference type="EMBL" id="ASJ52241.1"/>
    </source>
</evidence>
<keyword evidence="10 13" id="KW-0460">Magnesium</keyword>
<dbReference type="EC" id="2.10.1.1" evidence="5 13"/>
<dbReference type="AlphaFoldDB" id="A0A220MB67"/>
<dbReference type="Gene3D" id="3.40.980.10">
    <property type="entry name" value="MoaB/Mog-like domain"/>
    <property type="match status" value="1"/>
</dbReference>
<dbReference type="EMBL" id="CP018145">
    <property type="protein sequence ID" value="ASJ52241.1"/>
    <property type="molecule type" value="Genomic_DNA"/>
</dbReference>
<dbReference type="InterPro" id="IPR036688">
    <property type="entry name" value="MoeA_C_domain_IV_sf"/>
</dbReference>
<evidence type="ECO:0000256" key="1">
    <source>
        <dbReference type="ARBA" id="ARBA00001946"/>
    </source>
</evidence>
<dbReference type="FunFam" id="3.40.980.10:FF:000004">
    <property type="entry name" value="Molybdopterin molybdenumtransferase"/>
    <property type="match status" value="1"/>
</dbReference>
<comment type="catalytic activity">
    <reaction evidence="12">
        <text>adenylyl-molybdopterin + molybdate = Mo-molybdopterin + AMP + H(+)</text>
        <dbReference type="Rhea" id="RHEA:35047"/>
        <dbReference type="ChEBI" id="CHEBI:15378"/>
        <dbReference type="ChEBI" id="CHEBI:36264"/>
        <dbReference type="ChEBI" id="CHEBI:62727"/>
        <dbReference type="ChEBI" id="CHEBI:71302"/>
        <dbReference type="ChEBI" id="CHEBI:456215"/>
        <dbReference type="EC" id="2.10.1.1"/>
    </reaction>
</comment>
<keyword evidence="7 13" id="KW-0500">Molybdenum</keyword>
<evidence type="ECO:0000256" key="6">
    <source>
        <dbReference type="ARBA" id="ARBA00021108"/>
    </source>
</evidence>
<evidence type="ECO:0000256" key="4">
    <source>
        <dbReference type="ARBA" id="ARBA00010763"/>
    </source>
</evidence>
<dbReference type="Pfam" id="PF00994">
    <property type="entry name" value="MoCF_biosynth"/>
    <property type="match status" value="1"/>
</dbReference>
<dbReference type="InterPro" id="IPR005111">
    <property type="entry name" value="MoeA_C_domain_IV"/>
</dbReference>
<keyword evidence="8 13" id="KW-0808">Transferase</keyword>
<dbReference type="Gene3D" id="2.170.190.11">
    <property type="entry name" value="Molybdopterin biosynthesis moea protein, domain 3"/>
    <property type="match status" value="1"/>
</dbReference>
<dbReference type="Pfam" id="PF03454">
    <property type="entry name" value="MoeA_C"/>
    <property type="match status" value="1"/>
</dbReference>
<comment type="cofactor">
    <cofactor evidence="1 13">
        <name>Mg(2+)</name>
        <dbReference type="ChEBI" id="CHEBI:18420"/>
    </cofactor>
</comment>
<accession>A0A220MB67</accession>
<dbReference type="NCBIfam" id="NF045515">
    <property type="entry name" value="Glp_gephyrin"/>
    <property type="match status" value="1"/>
</dbReference>
<evidence type="ECO:0000256" key="7">
    <source>
        <dbReference type="ARBA" id="ARBA00022505"/>
    </source>
</evidence>
<dbReference type="GO" id="GO:0046872">
    <property type="term" value="F:metal ion binding"/>
    <property type="evidence" value="ECO:0007669"/>
    <property type="project" value="UniProtKB-UniRule"/>
</dbReference>
<dbReference type="Gene3D" id="2.40.340.10">
    <property type="entry name" value="MoeA, C-terminal, domain IV"/>
    <property type="match status" value="1"/>
</dbReference>
<dbReference type="PANTHER" id="PTHR10192">
    <property type="entry name" value="MOLYBDOPTERIN BIOSYNTHESIS PROTEIN"/>
    <property type="match status" value="1"/>
</dbReference>
<comment type="pathway">
    <text evidence="3 13">Cofactor biosynthesis; molybdopterin biosynthesis.</text>
</comment>
<sequence length="419" mass="45032">MRFSRQTFSVEEAMSKLLAKLLTGRTEQVQIGEAYGRILASDLHATYDLPHFDRSPLDGFAVRAADTVGASVDHPITLTVLETVAAGQVPARELKKGYATRIMTGAMMPEGADAVIMFEQTYNPAEEADTVRIKREMKPGENVSRRGEEMAKGTVIAKEGERINAGTLASLATFGYSQVEVFCKPRVGLISTGSELLEIDQPLAPGKIRNSNTVMLTALIAEAGGIPVSFSRLPDDLSVAKAKISECLRGVDLVISSGGVSVGDFDVIAALVDEPEVELLFNRIAIRPGSPTTAMIMEGKPFIALSGNPGACFLGFELFARAAIRRLSGEAHAVQQVIKARLGVDYTKPCPYPRYLRGKLLEKDGVLHAIPDFNEKAGNLGTLKDSECFMIIPAGGSGQKAGELVEVLTHATPTWRREG</sequence>
<organism evidence="15 16">
    <name type="scientific">Brevibacillus formosus</name>
    <dbReference type="NCBI Taxonomy" id="54913"/>
    <lineage>
        <taxon>Bacteria</taxon>
        <taxon>Bacillati</taxon>
        <taxon>Bacillota</taxon>
        <taxon>Bacilli</taxon>
        <taxon>Bacillales</taxon>
        <taxon>Paenibacillaceae</taxon>
        <taxon>Brevibacillus</taxon>
    </lineage>
</organism>
<dbReference type="InterPro" id="IPR005110">
    <property type="entry name" value="MoeA_linker/N"/>
</dbReference>
<feature type="domain" description="MoaB/Mog" evidence="14">
    <location>
        <begin position="188"/>
        <end position="326"/>
    </location>
</feature>
<dbReference type="SUPFAM" id="SSF63882">
    <property type="entry name" value="MoeA N-terminal region -like"/>
    <property type="match status" value="1"/>
</dbReference>
<evidence type="ECO:0000256" key="5">
    <source>
        <dbReference type="ARBA" id="ARBA00013269"/>
    </source>
</evidence>
<evidence type="ECO:0000256" key="12">
    <source>
        <dbReference type="ARBA" id="ARBA00047317"/>
    </source>
</evidence>
<dbReference type="InterPro" id="IPR038987">
    <property type="entry name" value="MoeA-like"/>
</dbReference>
<dbReference type="Proteomes" id="UP000197781">
    <property type="component" value="Chromosome"/>
</dbReference>
<dbReference type="PANTHER" id="PTHR10192:SF5">
    <property type="entry name" value="GEPHYRIN"/>
    <property type="match status" value="1"/>
</dbReference>
<dbReference type="RefSeq" id="WP_088906162.1">
    <property type="nucleotide sequence ID" value="NZ_CP018145.1"/>
</dbReference>
<proteinExistence type="inferred from homology"/>
<evidence type="ECO:0000256" key="11">
    <source>
        <dbReference type="ARBA" id="ARBA00023150"/>
    </source>
</evidence>
<comment type="similarity">
    <text evidence="4 13">Belongs to the MoeA family.</text>
</comment>
<dbReference type="CDD" id="cd00887">
    <property type="entry name" value="MoeA"/>
    <property type="match status" value="1"/>
</dbReference>